<keyword evidence="7" id="KW-1185">Reference proteome</keyword>
<evidence type="ECO:0000313" key="5">
    <source>
        <dbReference type="EMBL" id="SDD54638.1"/>
    </source>
</evidence>
<gene>
    <name evidence="5" type="ORF">SAMN05216575_101794</name>
    <name evidence="4" type="ORF">SIM71_07175</name>
</gene>
<dbReference type="InterPro" id="IPR015943">
    <property type="entry name" value="WD40/YVTN_repeat-like_dom_sf"/>
</dbReference>
<evidence type="ECO:0000256" key="3">
    <source>
        <dbReference type="PROSITE-ProRule" id="PRU00221"/>
    </source>
</evidence>
<dbReference type="InterPro" id="IPR001680">
    <property type="entry name" value="WD40_rpt"/>
</dbReference>
<organism evidence="5 6">
    <name type="scientific">Ectopseudomonas alcaliphila</name>
    <dbReference type="NCBI Taxonomy" id="101564"/>
    <lineage>
        <taxon>Bacteria</taxon>
        <taxon>Pseudomonadati</taxon>
        <taxon>Pseudomonadota</taxon>
        <taxon>Gammaproteobacteria</taxon>
        <taxon>Pseudomonadales</taxon>
        <taxon>Pseudomonadaceae</taxon>
        <taxon>Ectopseudomonas</taxon>
    </lineage>
</organism>
<dbReference type="InterPro" id="IPR020472">
    <property type="entry name" value="WD40_PAC1"/>
</dbReference>
<name>A0A1G6VM55_9GAMM</name>
<dbReference type="RefSeq" id="WP_074675558.1">
    <property type="nucleotide sequence ID" value="NZ_CBCSET010000001.1"/>
</dbReference>
<feature type="repeat" description="WD" evidence="3">
    <location>
        <begin position="40"/>
        <end position="81"/>
    </location>
</feature>
<dbReference type="InterPro" id="IPR019775">
    <property type="entry name" value="WD40_repeat_CS"/>
</dbReference>
<evidence type="ECO:0000313" key="4">
    <source>
        <dbReference type="EMBL" id="MDX5991832.1"/>
    </source>
</evidence>
<keyword evidence="1 3" id="KW-0853">WD repeat</keyword>
<evidence type="ECO:0000256" key="2">
    <source>
        <dbReference type="ARBA" id="ARBA00022737"/>
    </source>
</evidence>
<dbReference type="SMART" id="SM00320">
    <property type="entry name" value="WD40"/>
    <property type="match status" value="8"/>
</dbReference>
<dbReference type="CDD" id="cd00200">
    <property type="entry name" value="WD40"/>
    <property type="match status" value="1"/>
</dbReference>
<dbReference type="EMBL" id="FNAE01000001">
    <property type="protein sequence ID" value="SDD54638.1"/>
    <property type="molecule type" value="Genomic_DNA"/>
</dbReference>
<dbReference type="PANTHER" id="PTHR19848:SF8">
    <property type="entry name" value="F-BOX AND WD REPEAT DOMAIN CONTAINING 7"/>
    <property type="match status" value="1"/>
</dbReference>
<dbReference type="InterPro" id="IPR011047">
    <property type="entry name" value="Quinoprotein_ADH-like_sf"/>
</dbReference>
<feature type="repeat" description="WD" evidence="3">
    <location>
        <begin position="485"/>
        <end position="526"/>
    </location>
</feature>
<dbReference type="PROSITE" id="PS50294">
    <property type="entry name" value="WD_REPEATS_REGION"/>
    <property type="match status" value="3"/>
</dbReference>
<dbReference type="PANTHER" id="PTHR19848">
    <property type="entry name" value="WD40 REPEAT PROTEIN"/>
    <property type="match status" value="1"/>
</dbReference>
<dbReference type="SUPFAM" id="SSF50978">
    <property type="entry name" value="WD40 repeat-like"/>
    <property type="match status" value="1"/>
</dbReference>
<evidence type="ECO:0000256" key="1">
    <source>
        <dbReference type="ARBA" id="ARBA00022574"/>
    </source>
</evidence>
<dbReference type="Gene3D" id="2.130.10.10">
    <property type="entry name" value="YVTN repeat-like/Quinoprotein amine dehydrogenase"/>
    <property type="match status" value="3"/>
</dbReference>
<accession>A0A1G6VM55</accession>
<dbReference type="OrthoDB" id="135039at2"/>
<dbReference type="PROSITE" id="PS50082">
    <property type="entry name" value="WD_REPEATS_2"/>
    <property type="match status" value="6"/>
</dbReference>
<evidence type="ECO:0000313" key="7">
    <source>
        <dbReference type="Proteomes" id="UP001278050"/>
    </source>
</evidence>
<reference evidence="4 7" key="2">
    <citation type="submission" date="2023-11" db="EMBL/GenBank/DDBJ databases">
        <title>MicrobeMod: A computational toolkit for identifying prokaryotic methylation and restriction-modification with nanopore sequencing.</title>
        <authorList>
            <person name="Crits-Christoph A."/>
            <person name="Kang S.C."/>
            <person name="Lee H."/>
            <person name="Ostrov N."/>
        </authorList>
    </citation>
    <scope>NUCLEOTIDE SEQUENCE [LARGE SCALE GENOMIC DNA]</scope>
    <source>
        <strain evidence="4 7">ATCC BAA-571</strain>
    </source>
</reference>
<dbReference type="Proteomes" id="UP000182413">
    <property type="component" value="Unassembled WGS sequence"/>
</dbReference>
<dbReference type="EMBL" id="JAWXXP010000001">
    <property type="protein sequence ID" value="MDX5991832.1"/>
    <property type="molecule type" value="Genomic_DNA"/>
</dbReference>
<protein>
    <submittedName>
        <fullName evidence="4 5">WD40 repeat</fullName>
    </submittedName>
</protein>
<feature type="repeat" description="WD" evidence="3">
    <location>
        <begin position="124"/>
        <end position="165"/>
    </location>
</feature>
<feature type="repeat" description="WD" evidence="3">
    <location>
        <begin position="1"/>
        <end position="40"/>
    </location>
</feature>
<dbReference type="AlphaFoldDB" id="A0A1G6VM55"/>
<dbReference type="InterPro" id="IPR036322">
    <property type="entry name" value="WD40_repeat_dom_sf"/>
</dbReference>
<evidence type="ECO:0000313" key="6">
    <source>
        <dbReference type="Proteomes" id="UP000182413"/>
    </source>
</evidence>
<sequence length="562" mass="61410">MKHFAPISGIASFQERYVATAGYDNQVILWDARTKQAIHRVFHDHLANQCAFSPDGKLLVSASSDYSARIWEVPSMRLKAALIGHEDDIEMAVFNPAGDTVSTCSRDHSIRLFDVASGQCRHVLRGHQADVISVSWAADGASLVSSSDDGTIRRWDVQRGVQLESIDLGGVETDTIALASDGTIFAGDDEGRLTIIDKSGQRRHQAHAAGVKRVVWDDRKRWLISLSYDRSVVLWHALGNGELRKLAESSLPNLIWPRSCTFLGERHIAFVTFGSSYGVWNHVTNEWDLEGIEQAISLNAVAVHQGNTYAIGDAGLLLVNGKPSTLIGSLCNFLLPFGDAILTGGQMGQVFDAVSGKLIYQHRSPLNCGTAFLRDCRPHAAIGTYTGEALVFALDDQGEVIHQGEILMHDNAIKGISADEEFLFSVCANTAAAFHRISDFSEHAYSELAHERISNACTTIDGGFASVGRDLKLRLWRAGKSEVFKTPHLHSVKCIAASPDRKLIATGSYGGTVALFDLETQRWVIQRKPTTSGISCITYSPETEAFIASSYDGHLYPIEARA</sequence>
<keyword evidence="2" id="KW-0677">Repeat</keyword>
<dbReference type="Pfam" id="PF00400">
    <property type="entry name" value="WD40"/>
    <property type="match status" value="5"/>
</dbReference>
<feature type="repeat" description="WD" evidence="3">
    <location>
        <begin position="204"/>
        <end position="235"/>
    </location>
</feature>
<feature type="repeat" description="WD" evidence="3">
    <location>
        <begin position="82"/>
        <end position="123"/>
    </location>
</feature>
<dbReference type="Proteomes" id="UP001278050">
    <property type="component" value="Unassembled WGS sequence"/>
</dbReference>
<proteinExistence type="predicted"/>
<dbReference type="PRINTS" id="PR00320">
    <property type="entry name" value="GPROTEINBRPT"/>
</dbReference>
<reference evidence="5 6" key="1">
    <citation type="submission" date="2016-10" db="EMBL/GenBank/DDBJ databases">
        <authorList>
            <person name="de Groot N.N."/>
        </authorList>
    </citation>
    <scope>NUCLEOTIDE SEQUENCE [LARGE SCALE GENOMIC DNA]</scope>
    <source>
        <strain evidence="5 6">JCM 10630</strain>
    </source>
</reference>
<dbReference type="SUPFAM" id="SSF50998">
    <property type="entry name" value="Quinoprotein alcohol dehydrogenase-like"/>
    <property type="match status" value="1"/>
</dbReference>
<dbReference type="PROSITE" id="PS00678">
    <property type="entry name" value="WD_REPEATS_1"/>
    <property type="match status" value="2"/>
</dbReference>